<feature type="transmembrane region" description="Helical" evidence="12">
    <location>
        <begin position="518"/>
        <end position="539"/>
    </location>
</feature>
<comment type="similarity">
    <text evidence="2 11">Belongs to the sodium:solute symporter (SSF) (TC 2.A.21) family.</text>
</comment>
<protein>
    <recommendedName>
        <fullName evidence="15">Solute carrier family 5 member 8</fullName>
    </recommendedName>
</protein>
<evidence type="ECO:0000256" key="11">
    <source>
        <dbReference type="RuleBase" id="RU362091"/>
    </source>
</evidence>
<comment type="subcellular location">
    <subcellularLocation>
        <location evidence="1">Cell membrane</location>
        <topology evidence="1">Multi-pass membrane protein</topology>
    </subcellularLocation>
</comment>
<keyword evidence="4" id="KW-1003">Cell membrane</keyword>
<dbReference type="NCBIfam" id="TIGR00813">
    <property type="entry name" value="sss"/>
    <property type="match status" value="1"/>
</dbReference>
<keyword evidence="10" id="KW-0739">Sodium transport</keyword>
<proteinExistence type="inferred from homology"/>
<reference evidence="13 14" key="1">
    <citation type="submission" date="2022-01" db="EMBL/GenBank/DDBJ databases">
        <title>A chromosome-scale genome assembly of the false clownfish, Amphiprion ocellaris.</title>
        <authorList>
            <person name="Ryu T."/>
        </authorList>
    </citation>
    <scope>NUCLEOTIDE SEQUENCE [LARGE SCALE GENOMIC DNA]</scope>
</reference>
<reference evidence="13" key="2">
    <citation type="submission" date="2025-08" db="UniProtKB">
        <authorList>
            <consortium name="Ensembl"/>
        </authorList>
    </citation>
    <scope>IDENTIFICATION</scope>
</reference>
<keyword evidence="9 12" id="KW-0472">Membrane</keyword>
<feature type="transmembrane region" description="Helical" evidence="12">
    <location>
        <begin position="388"/>
        <end position="416"/>
    </location>
</feature>
<evidence type="ECO:0000256" key="2">
    <source>
        <dbReference type="ARBA" id="ARBA00006434"/>
    </source>
</evidence>
<feature type="transmembrane region" description="Helical" evidence="12">
    <location>
        <begin position="82"/>
        <end position="106"/>
    </location>
</feature>
<dbReference type="GO" id="GO:0070062">
    <property type="term" value="C:extracellular exosome"/>
    <property type="evidence" value="ECO:0007669"/>
    <property type="project" value="TreeGrafter"/>
</dbReference>
<gene>
    <name evidence="13" type="primary">SLC5A8</name>
</gene>
<evidence type="ECO:0000256" key="6">
    <source>
        <dbReference type="ARBA" id="ARBA00022989"/>
    </source>
</evidence>
<feature type="transmembrane region" description="Helical" evidence="12">
    <location>
        <begin position="160"/>
        <end position="177"/>
    </location>
</feature>
<sequence length="607" mass="66147">MPGEVGSFAVADYLVFGGMLVLSAAIGVYKGWTSRDQSGSRHFLTGNRKLTALPVSTSLITTFMTSVTLLTNPVEVYNYGGIFVLLCFSYTVAIFVSSEIFMPFFYRLGFTSIYEYLELRFNRTIRLLGILLFMLQTMLFNGLIIYAPALALNQGAGVDLWGGIISTAIICTIYCTLGGMKAVVWTCVLQIGVMLAGNLSVIIKAVMLQGGVSTVLSDAQEGGRMNFWDFDPNPLRRHTFWTLTIGGVAGWSGVYGTSQAQVQTYISCKSVTHARVAMYINLLGLMCIMLSSVFAGFCLYSIYKNCDPLTAGLVSASDQMMPYLVMDIMKGYPGLPGLYFAGVYSGTLSTVSCTINSLTAVTLVDLIKPYTTLSTKHLSILSKGLKKIIICVRCFFDTELVYSFTQAVVIVSGIIQGPMFGVFTLGVLCPFVNSKGVVSGLVSGVLASLCVCLGALFSPPTPEMTRPLPLTTAGCNFTTSPNWTSTAPPTQPTLFATTVSHNSSDIHQLAEGWQSISYLYFGIVGTLACLIVGVIVSLLTGGWNETVDPKLTFMKEDALTYQLSLLQNVCFLWSCLAYLWYLNVAFCLRQRYFLSLLKWLAFCLISI</sequence>
<evidence type="ECO:0008006" key="15">
    <source>
        <dbReference type="Google" id="ProtNLM"/>
    </source>
</evidence>
<evidence type="ECO:0000256" key="7">
    <source>
        <dbReference type="ARBA" id="ARBA00023053"/>
    </source>
</evidence>
<feature type="transmembrane region" description="Helical" evidence="12">
    <location>
        <begin position="6"/>
        <end position="29"/>
    </location>
</feature>
<keyword evidence="6 12" id="KW-1133">Transmembrane helix</keyword>
<dbReference type="InterPro" id="IPR038377">
    <property type="entry name" value="Na/Glc_symporter_sf"/>
</dbReference>
<dbReference type="PANTHER" id="PTHR42985">
    <property type="entry name" value="SODIUM-COUPLED MONOCARBOXYLATE TRANSPORTER"/>
    <property type="match status" value="1"/>
</dbReference>
<dbReference type="AlphaFoldDB" id="A0AAQ5ZEY9"/>
<dbReference type="GO" id="GO:0005886">
    <property type="term" value="C:plasma membrane"/>
    <property type="evidence" value="ECO:0007669"/>
    <property type="project" value="UniProtKB-SubCell"/>
</dbReference>
<evidence type="ECO:0000313" key="13">
    <source>
        <dbReference type="Ensembl" id="ENSAOCP00000063669.1"/>
    </source>
</evidence>
<dbReference type="Ensembl" id="ENSAOCT00000084720.1">
    <property type="protein sequence ID" value="ENSAOCP00000063669.1"/>
    <property type="gene ID" value="ENSAOCG00000007765.2"/>
</dbReference>
<keyword evidence="7" id="KW-0915">Sodium</keyword>
<feature type="transmembrane region" description="Helical" evidence="12">
    <location>
        <begin position="50"/>
        <end position="70"/>
    </location>
</feature>
<name>A0AAQ5ZEY9_AMPOC</name>
<dbReference type="GO" id="GO:0005343">
    <property type="term" value="F:organic acid:sodium symporter activity"/>
    <property type="evidence" value="ECO:0007669"/>
    <property type="project" value="TreeGrafter"/>
</dbReference>
<evidence type="ECO:0000256" key="9">
    <source>
        <dbReference type="ARBA" id="ARBA00023136"/>
    </source>
</evidence>
<feature type="transmembrane region" description="Helical" evidence="12">
    <location>
        <begin position="436"/>
        <end position="457"/>
    </location>
</feature>
<feature type="transmembrane region" description="Helical" evidence="12">
    <location>
        <begin position="238"/>
        <end position="257"/>
    </location>
</feature>
<evidence type="ECO:0000256" key="5">
    <source>
        <dbReference type="ARBA" id="ARBA00022692"/>
    </source>
</evidence>
<evidence type="ECO:0000256" key="8">
    <source>
        <dbReference type="ARBA" id="ARBA00023065"/>
    </source>
</evidence>
<evidence type="ECO:0000256" key="4">
    <source>
        <dbReference type="ARBA" id="ARBA00022475"/>
    </source>
</evidence>
<feature type="transmembrane region" description="Helical" evidence="12">
    <location>
        <begin position="184"/>
        <end position="207"/>
    </location>
</feature>
<organism evidence="13 14">
    <name type="scientific">Amphiprion ocellaris</name>
    <name type="common">Clown anemonefish</name>
    <dbReference type="NCBI Taxonomy" id="80972"/>
    <lineage>
        <taxon>Eukaryota</taxon>
        <taxon>Metazoa</taxon>
        <taxon>Chordata</taxon>
        <taxon>Craniata</taxon>
        <taxon>Vertebrata</taxon>
        <taxon>Euteleostomi</taxon>
        <taxon>Actinopterygii</taxon>
        <taxon>Neopterygii</taxon>
        <taxon>Teleostei</taxon>
        <taxon>Neoteleostei</taxon>
        <taxon>Acanthomorphata</taxon>
        <taxon>Ovalentaria</taxon>
        <taxon>Pomacentridae</taxon>
        <taxon>Amphiprion</taxon>
    </lineage>
</organism>
<feature type="transmembrane region" description="Helical" evidence="12">
    <location>
        <begin position="278"/>
        <end position="303"/>
    </location>
</feature>
<dbReference type="InterPro" id="IPR001734">
    <property type="entry name" value="Na/solute_symporter"/>
</dbReference>
<dbReference type="GO" id="GO:0015730">
    <property type="term" value="P:propanoate transmembrane transport"/>
    <property type="evidence" value="ECO:0007669"/>
    <property type="project" value="TreeGrafter"/>
</dbReference>
<dbReference type="Proteomes" id="UP001501940">
    <property type="component" value="Chromosome 21"/>
</dbReference>
<feature type="transmembrane region" description="Helical" evidence="12">
    <location>
        <begin position="338"/>
        <end position="367"/>
    </location>
</feature>
<keyword evidence="5 12" id="KW-0812">Transmembrane</keyword>
<keyword evidence="3" id="KW-0813">Transport</keyword>
<evidence type="ECO:0000313" key="14">
    <source>
        <dbReference type="Proteomes" id="UP001501940"/>
    </source>
</evidence>
<dbReference type="InterPro" id="IPR051163">
    <property type="entry name" value="Sodium:Solute_Symporter_SSF"/>
</dbReference>
<evidence type="ECO:0000256" key="10">
    <source>
        <dbReference type="ARBA" id="ARBA00023201"/>
    </source>
</evidence>
<dbReference type="PANTHER" id="PTHR42985:SF10">
    <property type="entry name" value="SODIUM-COUPLED MONOCARBOXYLATE TRANSPORTER 1"/>
    <property type="match status" value="1"/>
</dbReference>
<evidence type="ECO:0000256" key="12">
    <source>
        <dbReference type="SAM" id="Phobius"/>
    </source>
</evidence>
<feature type="transmembrane region" description="Helical" evidence="12">
    <location>
        <begin position="127"/>
        <end position="148"/>
    </location>
</feature>
<dbReference type="PROSITE" id="PS50283">
    <property type="entry name" value="NA_SOLUT_SYMP_3"/>
    <property type="match status" value="1"/>
</dbReference>
<evidence type="ECO:0000256" key="1">
    <source>
        <dbReference type="ARBA" id="ARBA00004651"/>
    </source>
</evidence>
<evidence type="ECO:0000256" key="3">
    <source>
        <dbReference type="ARBA" id="ARBA00022448"/>
    </source>
</evidence>
<dbReference type="Gene3D" id="1.20.1730.10">
    <property type="entry name" value="Sodium/glucose cotransporter"/>
    <property type="match status" value="1"/>
</dbReference>
<reference evidence="13" key="3">
    <citation type="submission" date="2025-09" db="UniProtKB">
        <authorList>
            <consortium name="Ensembl"/>
        </authorList>
    </citation>
    <scope>IDENTIFICATION</scope>
</reference>
<feature type="transmembrane region" description="Helical" evidence="12">
    <location>
        <begin position="559"/>
        <end position="581"/>
    </location>
</feature>
<keyword evidence="8" id="KW-0406">Ion transport</keyword>
<accession>A0AAQ5ZEY9</accession>
<dbReference type="GeneTree" id="ENSGT00940000155166"/>
<keyword evidence="14" id="KW-1185">Reference proteome</keyword>
<dbReference type="Pfam" id="PF00474">
    <property type="entry name" value="SSF"/>
    <property type="match status" value="1"/>
</dbReference>